<comment type="caution">
    <text evidence="1">The sequence shown here is derived from an EMBL/GenBank/DDBJ whole genome shotgun (WGS) entry which is preliminary data.</text>
</comment>
<reference evidence="1 2" key="1">
    <citation type="submission" date="2015-03" db="EMBL/GenBank/DDBJ databases">
        <title>RNA-seq based gene annotation and comparative genomics of four Zymoseptoria species reveal species-specific pathogenicity related genes and transposable element activity.</title>
        <authorList>
            <person name="Grandaubert J."/>
            <person name="Bhattacharyya A."/>
            <person name="Stukenbrock E.H."/>
        </authorList>
    </citation>
    <scope>NUCLEOTIDE SEQUENCE [LARGE SCALE GENOMIC DNA]</scope>
    <source>
        <strain evidence="1 2">Zb18110</strain>
    </source>
</reference>
<dbReference type="OrthoDB" id="3655732at2759"/>
<evidence type="ECO:0008006" key="3">
    <source>
        <dbReference type="Google" id="ProtNLM"/>
    </source>
</evidence>
<accession>A0A0F4GEF2</accession>
<evidence type="ECO:0000313" key="2">
    <source>
        <dbReference type="Proteomes" id="UP000033647"/>
    </source>
</evidence>
<gene>
    <name evidence="1" type="ORF">TI39_contig1307g00001</name>
</gene>
<protein>
    <recommendedName>
        <fullName evidence="3">F-box domain-containing protein</fullName>
    </recommendedName>
</protein>
<keyword evidence="2" id="KW-1185">Reference proteome</keyword>
<name>A0A0F4GEF2_9PEZI</name>
<proteinExistence type="predicted"/>
<dbReference type="AlphaFoldDB" id="A0A0F4GEF2"/>
<dbReference type="Proteomes" id="UP000033647">
    <property type="component" value="Unassembled WGS sequence"/>
</dbReference>
<sequence>MSRFLKIPTEMRLEVYELLRHNEGSYHINLLLTCRQIENEAHAILMKGITVTIPYDMSANSVSSTSLKARWEELPRQTRDNIIGIHFKIENICALSITSITQLMHQLCESGNFSGRHKSFHPDTVAPMWTAPPADIVGELKMIEFFILVQFTAMKLEETGPKDIGVVREEVLRILSDMNPVPKGFQTCLMWARRELLPVAEHAELPQEEHDPAAATAF</sequence>
<dbReference type="EMBL" id="LAFY01001293">
    <property type="protein sequence ID" value="KJX95704.1"/>
    <property type="molecule type" value="Genomic_DNA"/>
</dbReference>
<organism evidence="1 2">
    <name type="scientific">Zymoseptoria brevis</name>
    <dbReference type="NCBI Taxonomy" id="1047168"/>
    <lineage>
        <taxon>Eukaryota</taxon>
        <taxon>Fungi</taxon>
        <taxon>Dikarya</taxon>
        <taxon>Ascomycota</taxon>
        <taxon>Pezizomycotina</taxon>
        <taxon>Dothideomycetes</taxon>
        <taxon>Dothideomycetidae</taxon>
        <taxon>Mycosphaerellales</taxon>
        <taxon>Mycosphaerellaceae</taxon>
        <taxon>Zymoseptoria</taxon>
    </lineage>
</organism>
<evidence type="ECO:0000313" key="1">
    <source>
        <dbReference type="EMBL" id="KJX95704.1"/>
    </source>
</evidence>